<reference evidence="1 2" key="1">
    <citation type="submission" date="2015-03" db="EMBL/GenBank/DDBJ databases">
        <title>Genome sequence of Tenacibaculum sp. S2-2, isolated from intestinal microbiota of sea cucumber, Apostichopus japonicas.</title>
        <authorList>
            <person name="Shao Z."/>
            <person name="Wang L."/>
            <person name="Li X."/>
        </authorList>
    </citation>
    <scope>NUCLEOTIDE SEQUENCE [LARGE SCALE GENOMIC DNA]</scope>
    <source>
        <strain evidence="1 2">S2-2</strain>
    </source>
</reference>
<proteinExistence type="predicted"/>
<dbReference type="OrthoDB" id="8079725at2"/>
<organism evidence="1 2">
    <name type="scientific">Tenacibaculum holothuriorum</name>
    <dbReference type="NCBI Taxonomy" id="1635173"/>
    <lineage>
        <taxon>Bacteria</taxon>
        <taxon>Pseudomonadati</taxon>
        <taxon>Bacteroidota</taxon>
        <taxon>Flavobacteriia</taxon>
        <taxon>Flavobacteriales</taxon>
        <taxon>Flavobacteriaceae</taxon>
        <taxon>Tenacibaculum</taxon>
    </lineage>
</organism>
<dbReference type="RefSeq" id="WP_086030403.1">
    <property type="nucleotide sequence ID" value="NZ_LAPZ01000005.1"/>
</dbReference>
<name>A0A1Y2PD51_9FLAO</name>
<dbReference type="Proteomes" id="UP000194221">
    <property type="component" value="Unassembled WGS sequence"/>
</dbReference>
<dbReference type="AlphaFoldDB" id="A0A1Y2PD51"/>
<accession>A0A1Y2PD51</accession>
<keyword evidence="2" id="KW-1185">Reference proteome</keyword>
<gene>
    <name evidence="1" type="ORF">WH52_07820</name>
</gene>
<protein>
    <submittedName>
        <fullName evidence="1">Uncharacterized protein</fullName>
    </submittedName>
</protein>
<evidence type="ECO:0000313" key="2">
    <source>
        <dbReference type="Proteomes" id="UP000194221"/>
    </source>
</evidence>
<comment type="caution">
    <text evidence="1">The sequence shown here is derived from an EMBL/GenBank/DDBJ whole genome shotgun (WGS) entry which is preliminary data.</text>
</comment>
<sequence length="115" mass="13252">MFSVFLDEIKIGTTKLENRDSSMGVAFGKINIINKEFDYDFIKKFCIENDIEINFDDNNQKLISTRNISNFKIFKTSNNIEIESEIGCNLEGMNEEGFQITVLGISNSFFEKELL</sequence>
<evidence type="ECO:0000313" key="1">
    <source>
        <dbReference type="EMBL" id="OSY87941.1"/>
    </source>
</evidence>
<dbReference type="EMBL" id="LAPZ01000005">
    <property type="protein sequence ID" value="OSY87941.1"/>
    <property type="molecule type" value="Genomic_DNA"/>
</dbReference>
<dbReference type="STRING" id="1635173.WH52_07820"/>
<dbReference type="InParanoid" id="A0A1Y2PD51"/>